<accession>A0A8J7IY19</accession>
<dbReference type="AlphaFoldDB" id="A0A8J7IY19"/>
<comment type="caution">
    <text evidence="1">The sequence shown here is derived from an EMBL/GenBank/DDBJ whole genome shotgun (WGS) entry which is preliminary data.</text>
</comment>
<reference evidence="1" key="1">
    <citation type="submission" date="2020-12" db="EMBL/GenBank/DDBJ databases">
        <title>Geomonas sp. Red875, isolated from river sediment.</title>
        <authorList>
            <person name="Xu Z."/>
            <person name="Zhang Z."/>
            <person name="Masuda Y."/>
            <person name="Itoh H."/>
            <person name="Senoo K."/>
        </authorList>
    </citation>
    <scope>NUCLEOTIDE SEQUENCE</scope>
    <source>
        <strain evidence="1">Red875</strain>
    </source>
</reference>
<protein>
    <submittedName>
        <fullName evidence="1">Uncharacterized protein</fullName>
    </submittedName>
</protein>
<sequence>MKASEKVLQTTIEIAGREYEVAVFRRESDRHYAVTRFSESDVIVCDGGSLEETLSIHVRSLPLAVSCRRHGSDTESDADAG</sequence>
<dbReference type="EMBL" id="JAEMHM010000007">
    <property type="protein sequence ID" value="MBJ6724967.1"/>
    <property type="molecule type" value="Genomic_DNA"/>
</dbReference>
<dbReference type="RefSeq" id="WP_199383863.1">
    <property type="nucleotide sequence ID" value="NZ_JAEMHM010000007.1"/>
</dbReference>
<gene>
    <name evidence="1" type="ORF">JFN93_09630</name>
</gene>
<dbReference type="Proteomes" id="UP000636888">
    <property type="component" value="Unassembled WGS sequence"/>
</dbReference>
<proteinExistence type="predicted"/>
<evidence type="ECO:0000313" key="1">
    <source>
        <dbReference type="EMBL" id="MBJ6724967.1"/>
    </source>
</evidence>
<organism evidence="1 2">
    <name type="scientific">Geomesophilobacter sediminis</name>
    <dbReference type="NCBI Taxonomy" id="2798584"/>
    <lineage>
        <taxon>Bacteria</taxon>
        <taxon>Pseudomonadati</taxon>
        <taxon>Thermodesulfobacteriota</taxon>
        <taxon>Desulfuromonadia</taxon>
        <taxon>Geobacterales</taxon>
        <taxon>Geobacteraceae</taxon>
        <taxon>Geomesophilobacter</taxon>
    </lineage>
</organism>
<keyword evidence="2" id="KW-1185">Reference proteome</keyword>
<evidence type="ECO:0000313" key="2">
    <source>
        <dbReference type="Proteomes" id="UP000636888"/>
    </source>
</evidence>
<name>A0A8J7IY19_9BACT</name>